<dbReference type="AlphaFoldDB" id="A0A1M5UW05"/>
<evidence type="ECO:0000313" key="6">
    <source>
        <dbReference type="EMBL" id="SHH67171.1"/>
    </source>
</evidence>
<dbReference type="InterPro" id="IPR036390">
    <property type="entry name" value="WH_DNA-bd_sf"/>
</dbReference>
<evidence type="ECO:0000259" key="4">
    <source>
        <dbReference type="PROSITE" id="PS51077"/>
    </source>
</evidence>
<keyword evidence="1" id="KW-0805">Transcription regulation</keyword>
<feature type="domain" description="IclR-ED" evidence="5">
    <location>
        <begin position="68"/>
        <end position="247"/>
    </location>
</feature>
<keyword evidence="3" id="KW-0804">Transcription</keyword>
<dbReference type="PROSITE" id="PS51078">
    <property type="entry name" value="ICLR_ED"/>
    <property type="match status" value="1"/>
</dbReference>
<dbReference type="SUPFAM" id="SSF46785">
    <property type="entry name" value="Winged helix' DNA-binding domain"/>
    <property type="match status" value="1"/>
</dbReference>
<dbReference type="GO" id="GO:0003677">
    <property type="term" value="F:DNA binding"/>
    <property type="evidence" value="ECO:0007669"/>
    <property type="project" value="UniProtKB-KW"/>
</dbReference>
<dbReference type="Pfam" id="PF01614">
    <property type="entry name" value="IclR_C"/>
    <property type="match status" value="1"/>
</dbReference>
<feature type="domain" description="HTH iclR-type" evidence="4">
    <location>
        <begin position="4"/>
        <end position="67"/>
    </location>
</feature>
<protein>
    <submittedName>
        <fullName evidence="6">Transcriptional regulator, IclR family</fullName>
    </submittedName>
</protein>
<proteinExistence type="predicted"/>
<dbReference type="PROSITE" id="PS51077">
    <property type="entry name" value="HTH_ICLR"/>
    <property type="match status" value="1"/>
</dbReference>
<dbReference type="STRING" id="1121316.SAMN02745207_01941"/>
<dbReference type="RefSeq" id="WP_073338239.1">
    <property type="nucleotide sequence ID" value="NZ_FQXM01000009.1"/>
</dbReference>
<evidence type="ECO:0000256" key="3">
    <source>
        <dbReference type="ARBA" id="ARBA00023163"/>
    </source>
</evidence>
<dbReference type="Proteomes" id="UP000184447">
    <property type="component" value="Unassembled WGS sequence"/>
</dbReference>
<dbReference type="InterPro" id="IPR014757">
    <property type="entry name" value="Tscrpt_reg_IclR_C"/>
</dbReference>
<dbReference type="Gene3D" id="3.30.450.40">
    <property type="match status" value="1"/>
</dbReference>
<dbReference type="InterPro" id="IPR005471">
    <property type="entry name" value="Tscrpt_reg_IclR_N"/>
</dbReference>
<evidence type="ECO:0000256" key="1">
    <source>
        <dbReference type="ARBA" id="ARBA00023015"/>
    </source>
</evidence>
<sequence length="251" mass="28688">MKVNRTSKRTIEMLELISKNPKGLSLNEIVNMMDIPKTSAFDILHTLEELEMVELIDARSKLYSIGVRSFIIGNAYIDNADLVNIAKPYLEKLGEQAGKTVFLGKESKGKVIYLYKYEPERAIITTCKIGNQNELHCTGLGKCALAFSEDYKEIIDKLELRKRTEFTIVDKDKLTENVEQIKKQKFSVDFREYEEHMLCLAAPLFDHKGEFHAAISISGLYVEGMDFKEEVQMLQKTAETISRKLGFSGHY</sequence>
<reference evidence="6 7" key="1">
    <citation type="submission" date="2016-11" db="EMBL/GenBank/DDBJ databases">
        <authorList>
            <person name="Jaros S."/>
            <person name="Januszkiewicz K."/>
            <person name="Wedrychowicz H."/>
        </authorList>
    </citation>
    <scope>NUCLEOTIDE SEQUENCE [LARGE SCALE GENOMIC DNA]</scope>
    <source>
        <strain evidence="6 7">DSM 8605</strain>
    </source>
</reference>
<accession>A0A1M5UW05</accession>
<dbReference type="Pfam" id="PF09339">
    <property type="entry name" value="HTH_IclR"/>
    <property type="match status" value="1"/>
</dbReference>
<dbReference type="InterPro" id="IPR029016">
    <property type="entry name" value="GAF-like_dom_sf"/>
</dbReference>
<dbReference type="Gene3D" id="1.10.10.10">
    <property type="entry name" value="Winged helix-like DNA-binding domain superfamily/Winged helix DNA-binding domain"/>
    <property type="match status" value="1"/>
</dbReference>
<evidence type="ECO:0000256" key="2">
    <source>
        <dbReference type="ARBA" id="ARBA00023125"/>
    </source>
</evidence>
<evidence type="ECO:0000313" key="7">
    <source>
        <dbReference type="Proteomes" id="UP000184447"/>
    </source>
</evidence>
<dbReference type="OrthoDB" id="9791752at2"/>
<dbReference type="GO" id="GO:0003700">
    <property type="term" value="F:DNA-binding transcription factor activity"/>
    <property type="evidence" value="ECO:0007669"/>
    <property type="project" value="TreeGrafter"/>
</dbReference>
<organism evidence="6 7">
    <name type="scientific">Clostridium grantii DSM 8605</name>
    <dbReference type="NCBI Taxonomy" id="1121316"/>
    <lineage>
        <taxon>Bacteria</taxon>
        <taxon>Bacillati</taxon>
        <taxon>Bacillota</taxon>
        <taxon>Clostridia</taxon>
        <taxon>Eubacteriales</taxon>
        <taxon>Clostridiaceae</taxon>
        <taxon>Clostridium</taxon>
    </lineage>
</organism>
<gene>
    <name evidence="6" type="ORF">SAMN02745207_01941</name>
</gene>
<dbReference type="PANTHER" id="PTHR30136:SF24">
    <property type="entry name" value="HTH-TYPE TRANSCRIPTIONAL REPRESSOR ALLR"/>
    <property type="match status" value="1"/>
</dbReference>
<dbReference type="EMBL" id="FQXM01000009">
    <property type="protein sequence ID" value="SHH67171.1"/>
    <property type="molecule type" value="Genomic_DNA"/>
</dbReference>
<dbReference type="SUPFAM" id="SSF55781">
    <property type="entry name" value="GAF domain-like"/>
    <property type="match status" value="1"/>
</dbReference>
<dbReference type="InterPro" id="IPR036388">
    <property type="entry name" value="WH-like_DNA-bd_sf"/>
</dbReference>
<keyword evidence="2" id="KW-0238">DNA-binding</keyword>
<dbReference type="GO" id="GO:0045892">
    <property type="term" value="P:negative regulation of DNA-templated transcription"/>
    <property type="evidence" value="ECO:0007669"/>
    <property type="project" value="TreeGrafter"/>
</dbReference>
<name>A0A1M5UW05_9CLOT</name>
<dbReference type="PANTHER" id="PTHR30136">
    <property type="entry name" value="HELIX-TURN-HELIX TRANSCRIPTIONAL REGULATOR, ICLR FAMILY"/>
    <property type="match status" value="1"/>
</dbReference>
<dbReference type="SMART" id="SM00346">
    <property type="entry name" value="HTH_ICLR"/>
    <property type="match status" value="1"/>
</dbReference>
<dbReference type="InterPro" id="IPR050707">
    <property type="entry name" value="HTH_MetabolicPath_Reg"/>
</dbReference>
<keyword evidence="7" id="KW-1185">Reference proteome</keyword>
<evidence type="ECO:0000259" key="5">
    <source>
        <dbReference type="PROSITE" id="PS51078"/>
    </source>
</evidence>